<feature type="binding site" description="in other chain" evidence="7">
    <location>
        <position position="121"/>
    </location>
    <ligand>
        <name>IMP</name>
        <dbReference type="ChEBI" id="CHEBI:58053"/>
        <note>ligand shared between dimeric partners</note>
    </ligand>
</feature>
<feature type="binding site" description="in other chain" evidence="7">
    <location>
        <position position="213"/>
    </location>
    <ligand>
        <name>IMP</name>
        <dbReference type="ChEBI" id="CHEBI:58053"/>
        <note>ligand shared between dimeric partners</note>
    </ligand>
</feature>
<organism evidence="9 10">
    <name type="scientific">Deinococcus aluminii</name>
    <dbReference type="NCBI Taxonomy" id="1656885"/>
    <lineage>
        <taxon>Bacteria</taxon>
        <taxon>Thermotogati</taxon>
        <taxon>Deinococcota</taxon>
        <taxon>Deinococci</taxon>
        <taxon>Deinococcales</taxon>
        <taxon>Deinococcaceae</taxon>
        <taxon>Deinococcus</taxon>
    </lineage>
</organism>
<sequence>MPGIAIIGAQWGDEGKGKITDFLAPQADYVVRYQGGANAGHTVTAKGQTFKLNLLPSGVLHPGTVSILGDGMVIDPEKFLAERQNLLDGGLNPELRISDRAHLVLPHHKFVDGRKDFVGTTGRGIGPAYADRARRVGIRFGDLADEGVLRERVERLLEAKPNSTRDAGWTTVTDALGYLLPIRDALLPFVQDTGAQLRQAIKGGQNVLFEGAQATLLDLNYGTYPFVTSSHPTVGGILVGAGVNHKAINKVYGVAKAFNTRVGHGPFPTEVFGEMETRLRGDGSKPWDEFGTTTGRARRVGWLDLALLKYAVDVNGLDGLVINKMDILAGLDTVKVAVDYDAAGQPIYRELPGWATTEGAESRETLPKEAQAYLDLIEETVNCPVVIFSCGPAREQTYGEVRWD</sequence>
<feature type="binding site" evidence="7">
    <location>
        <begin position="389"/>
        <end position="391"/>
    </location>
    <ligand>
        <name>GTP</name>
        <dbReference type="ChEBI" id="CHEBI:37565"/>
    </ligand>
</feature>
<dbReference type="InterPro" id="IPR042111">
    <property type="entry name" value="Adenylosuccinate_synth_dom3"/>
</dbReference>
<evidence type="ECO:0000313" key="10">
    <source>
        <dbReference type="Proteomes" id="UP001404956"/>
    </source>
</evidence>
<comment type="function">
    <text evidence="7">Plays an important role in the de novo pathway of purine nucleotide biosynthesis. Catalyzes the first committed step in the biosynthesis of AMP from IMP.</text>
</comment>
<dbReference type="PROSITE" id="PS01266">
    <property type="entry name" value="ADENYLOSUCCIN_SYN_1"/>
    <property type="match status" value="1"/>
</dbReference>
<dbReference type="NCBIfam" id="NF002223">
    <property type="entry name" value="PRK01117.1"/>
    <property type="match status" value="1"/>
</dbReference>
<dbReference type="Gene3D" id="3.90.170.10">
    <property type="entry name" value="Adenylosuccinate Synthetase, subunit A, domain 3"/>
    <property type="match status" value="1"/>
</dbReference>
<comment type="cofactor">
    <cofactor evidence="7">
        <name>Mg(2+)</name>
        <dbReference type="ChEBI" id="CHEBI:18420"/>
    </cofactor>
    <text evidence="7">Binds 1 Mg(2+) ion per subunit.</text>
</comment>
<dbReference type="InterPro" id="IPR042110">
    <property type="entry name" value="Adenylosuccinate_synth_dom2"/>
</dbReference>
<keyword evidence="7" id="KW-0963">Cytoplasm</keyword>
<dbReference type="SUPFAM" id="SSF52540">
    <property type="entry name" value="P-loop containing nucleoside triphosphate hydrolases"/>
    <property type="match status" value="1"/>
</dbReference>
<feature type="binding site" evidence="7">
    <location>
        <begin position="12"/>
        <end position="18"/>
    </location>
    <ligand>
        <name>GTP</name>
        <dbReference type="ChEBI" id="CHEBI:37565"/>
    </ligand>
</feature>
<feature type="binding site" evidence="7">
    <location>
        <begin position="324"/>
        <end position="326"/>
    </location>
    <ligand>
        <name>GTP</name>
        <dbReference type="ChEBI" id="CHEBI:37565"/>
    </ligand>
</feature>
<evidence type="ECO:0000256" key="2">
    <source>
        <dbReference type="ARBA" id="ARBA00022723"/>
    </source>
</evidence>
<feature type="binding site" evidence="7">
    <location>
        <position position="13"/>
    </location>
    <ligand>
        <name>Mg(2+)</name>
        <dbReference type="ChEBI" id="CHEBI:18420"/>
    </ligand>
</feature>
<comment type="caution">
    <text evidence="9">The sequence shown here is derived from an EMBL/GenBank/DDBJ whole genome shotgun (WGS) entry which is preliminary data.</text>
</comment>
<dbReference type="EMBL" id="BAABRV010000004">
    <property type="protein sequence ID" value="GAA5533570.1"/>
    <property type="molecule type" value="Genomic_DNA"/>
</dbReference>
<dbReference type="Proteomes" id="UP001404956">
    <property type="component" value="Unassembled WGS sequence"/>
</dbReference>
<feature type="binding site" description="in other chain" evidence="7">
    <location>
        <begin position="38"/>
        <end position="41"/>
    </location>
    <ligand>
        <name>IMP</name>
        <dbReference type="ChEBI" id="CHEBI:58053"/>
        <note>ligand shared between dimeric partners</note>
    </ligand>
</feature>
<dbReference type="InterPro" id="IPR027417">
    <property type="entry name" value="P-loop_NTPase"/>
</dbReference>
<dbReference type="EC" id="6.3.4.4" evidence="7 8"/>
<comment type="catalytic activity">
    <reaction evidence="7 8">
        <text>IMP + L-aspartate + GTP = N(6)-(1,2-dicarboxyethyl)-AMP + GDP + phosphate + 2 H(+)</text>
        <dbReference type="Rhea" id="RHEA:15753"/>
        <dbReference type="ChEBI" id="CHEBI:15378"/>
        <dbReference type="ChEBI" id="CHEBI:29991"/>
        <dbReference type="ChEBI" id="CHEBI:37565"/>
        <dbReference type="ChEBI" id="CHEBI:43474"/>
        <dbReference type="ChEBI" id="CHEBI:57567"/>
        <dbReference type="ChEBI" id="CHEBI:58053"/>
        <dbReference type="ChEBI" id="CHEBI:58189"/>
        <dbReference type="EC" id="6.3.4.4"/>
    </reaction>
</comment>
<reference evidence="9 10" key="1">
    <citation type="submission" date="2024-02" db="EMBL/GenBank/DDBJ databases">
        <title>Deinococcus aluminii NBRC 112889.</title>
        <authorList>
            <person name="Ichikawa N."/>
            <person name="Katano-Makiyama Y."/>
            <person name="Hidaka K."/>
        </authorList>
    </citation>
    <scope>NUCLEOTIDE SEQUENCE [LARGE SCALE GENOMIC DNA]</scope>
    <source>
        <strain evidence="9 10">NBRC 112889</strain>
    </source>
</reference>
<evidence type="ECO:0000256" key="1">
    <source>
        <dbReference type="ARBA" id="ARBA00022598"/>
    </source>
</evidence>
<evidence type="ECO:0000256" key="3">
    <source>
        <dbReference type="ARBA" id="ARBA00022741"/>
    </source>
</evidence>
<keyword evidence="4 7" id="KW-0658">Purine biosynthesis</keyword>
<feature type="active site" description="Proton acceptor" evidence="7">
    <location>
        <position position="13"/>
    </location>
</feature>
<dbReference type="PANTHER" id="PTHR11846:SF0">
    <property type="entry name" value="ADENYLOSUCCINATE SYNTHETASE"/>
    <property type="match status" value="1"/>
</dbReference>
<evidence type="ECO:0000256" key="6">
    <source>
        <dbReference type="ARBA" id="ARBA00023134"/>
    </source>
</evidence>
<evidence type="ECO:0000256" key="5">
    <source>
        <dbReference type="ARBA" id="ARBA00022842"/>
    </source>
</evidence>
<dbReference type="InterPro" id="IPR042109">
    <property type="entry name" value="Adenylosuccinate_synth_dom1"/>
</dbReference>
<feature type="binding site" description="in other chain" evidence="7">
    <location>
        <position position="296"/>
    </location>
    <ligand>
        <name>IMP</name>
        <dbReference type="ChEBI" id="CHEBI:58053"/>
        <note>ligand shared between dimeric partners</note>
    </ligand>
</feature>
<comment type="subcellular location">
    <subcellularLocation>
        <location evidence="7">Cytoplasm</location>
    </subcellularLocation>
</comment>
<dbReference type="Pfam" id="PF00709">
    <property type="entry name" value="Adenylsucc_synt"/>
    <property type="match status" value="1"/>
</dbReference>
<feature type="binding site" description="in other chain" evidence="7">
    <location>
        <begin position="13"/>
        <end position="16"/>
    </location>
    <ligand>
        <name>IMP</name>
        <dbReference type="ChEBI" id="CHEBI:58053"/>
        <note>ligand shared between dimeric partners</note>
    </ligand>
</feature>
<comment type="similarity">
    <text evidence="7 8">Belongs to the adenylosuccinate synthetase family.</text>
</comment>
<accession>A0ABP9XDX1</accession>
<dbReference type="RefSeq" id="WP_345454071.1">
    <property type="nucleotide sequence ID" value="NZ_BAABRV010000004.1"/>
</dbReference>
<feature type="binding site" evidence="7">
    <location>
        <position position="135"/>
    </location>
    <ligand>
        <name>IMP</name>
        <dbReference type="ChEBI" id="CHEBI:58053"/>
        <note>ligand shared between dimeric partners</note>
    </ligand>
</feature>
<dbReference type="PANTHER" id="PTHR11846">
    <property type="entry name" value="ADENYLOSUCCINATE SYNTHETASE"/>
    <property type="match status" value="1"/>
</dbReference>
<feature type="binding site" description="in other chain" evidence="7">
    <location>
        <position position="228"/>
    </location>
    <ligand>
        <name>IMP</name>
        <dbReference type="ChEBI" id="CHEBI:58053"/>
        <note>ligand shared between dimeric partners</note>
    </ligand>
</feature>
<dbReference type="HAMAP" id="MF_00011">
    <property type="entry name" value="Adenylosucc_synth"/>
    <property type="match status" value="1"/>
</dbReference>
<keyword evidence="1 7" id="KW-0436">Ligase</keyword>
<protein>
    <recommendedName>
        <fullName evidence="7 8">Adenylosuccinate synthetase</fullName>
        <shortName evidence="7">AMPSase</shortName>
        <shortName evidence="7">AdSS</shortName>
        <ecNumber evidence="7 8">6.3.4.4</ecNumber>
    </recommendedName>
    <alternativeName>
        <fullName evidence="7">IMP--aspartate ligase</fullName>
    </alternativeName>
</protein>
<keyword evidence="5 7" id="KW-0460">Magnesium</keyword>
<feature type="binding site" evidence="7">
    <location>
        <position position="40"/>
    </location>
    <ligand>
        <name>Mg(2+)</name>
        <dbReference type="ChEBI" id="CHEBI:18420"/>
    </ligand>
</feature>
<comment type="pathway">
    <text evidence="7 8">Purine metabolism; AMP biosynthesis via de novo pathway; AMP from IMP: step 1/2.</text>
</comment>
<keyword evidence="10" id="KW-1185">Reference proteome</keyword>
<evidence type="ECO:0000256" key="8">
    <source>
        <dbReference type="RuleBase" id="RU000520"/>
    </source>
</evidence>
<dbReference type="NCBIfam" id="TIGR00184">
    <property type="entry name" value="purA"/>
    <property type="match status" value="1"/>
</dbReference>
<feature type="active site" description="Proton donor" evidence="7">
    <location>
        <position position="41"/>
    </location>
</feature>
<keyword evidence="6 7" id="KW-0342">GTP-binding</keyword>
<dbReference type="Gene3D" id="3.40.440.10">
    <property type="entry name" value="Adenylosuccinate Synthetase, subunit A, domain 1"/>
    <property type="match status" value="1"/>
</dbReference>
<evidence type="ECO:0000313" key="9">
    <source>
        <dbReference type="EMBL" id="GAA5533570.1"/>
    </source>
</evidence>
<keyword evidence="2 7" id="KW-0479">Metal-binding</keyword>
<dbReference type="CDD" id="cd03108">
    <property type="entry name" value="AdSS"/>
    <property type="match status" value="1"/>
</dbReference>
<evidence type="ECO:0000256" key="7">
    <source>
        <dbReference type="HAMAP-Rule" id="MF_00011"/>
    </source>
</evidence>
<proteinExistence type="inferred from homology"/>
<gene>
    <name evidence="7 9" type="primary">purA</name>
    <name evidence="9" type="ORF">Dalu01_01976</name>
</gene>
<feature type="binding site" evidence="7">
    <location>
        <begin position="40"/>
        <end position="42"/>
    </location>
    <ligand>
        <name>GTP</name>
        <dbReference type="ChEBI" id="CHEBI:37565"/>
    </ligand>
</feature>
<dbReference type="SMART" id="SM00788">
    <property type="entry name" value="Adenylsucc_synt"/>
    <property type="match status" value="1"/>
</dbReference>
<evidence type="ECO:0000256" key="4">
    <source>
        <dbReference type="ARBA" id="ARBA00022755"/>
    </source>
</evidence>
<dbReference type="Gene3D" id="1.10.300.10">
    <property type="entry name" value="Adenylosuccinate Synthetase, subunit A, domain 2"/>
    <property type="match status" value="1"/>
</dbReference>
<feature type="binding site" evidence="7">
    <location>
        <begin position="292"/>
        <end position="298"/>
    </location>
    <ligand>
        <name>substrate</name>
    </ligand>
</feature>
<dbReference type="InterPro" id="IPR001114">
    <property type="entry name" value="Adenylosuccinate_synthetase"/>
</dbReference>
<dbReference type="InterPro" id="IPR018220">
    <property type="entry name" value="Adenylosuccin_syn_GTP-bd"/>
</dbReference>
<keyword evidence="3 7" id="KW-0547">Nucleotide-binding</keyword>
<comment type="subunit">
    <text evidence="7">Homodimer.</text>
</comment>
<feature type="binding site" evidence="7">
    <location>
        <position position="298"/>
    </location>
    <ligand>
        <name>GTP</name>
        <dbReference type="ChEBI" id="CHEBI:37565"/>
    </ligand>
</feature>
<name>A0ABP9XDX1_9DEIO</name>